<dbReference type="GO" id="GO:0005886">
    <property type="term" value="C:plasma membrane"/>
    <property type="evidence" value="ECO:0007669"/>
    <property type="project" value="UniProtKB-SubCell"/>
</dbReference>
<dbReference type="CDD" id="cd03257">
    <property type="entry name" value="ABC_NikE_OppD_transporters"/>
    <property type="match status" value="2"/>
</dbReference>
<organism evidence="9 10">
    <name type="scientific">Thauera propionica</name>
    <dbReference type="NCBI Taxonomy" id="2019431"/>
    <lineage>
        <taxon>Bacteria</taxon>
        <taxon>Pseudomonadati</taxon>
        <taxon>Pseudomonadota</taxon>
        <taxon>Betaproteobacteria</taxon>
        <taxon>Rhodocyclales</taxon>
        <taxon>Zoogloeaceae</taxon>
        <taxon>Thauera</taxon>
    </lineage>
</organism>
<dbReference type="Gene3D" id="3.40.50.300">
    <property type="entry name" value="P-loop containing nucleotide triphosphate hydrolases"/>
    <property type="match status" value="2"/>
</dbReference>
<dbReference type="NCBIfam" id="TIGR01727">
    <property type="entry name" value="oligo_HPY"/>
    <property type="match status" value="2"/>
</dbReference>
<dbReference type="PROSITE" id="PS50893">
    <property type="entry name" value="ABC_TRANSPORTER_2"/>
    <property type="match status" value="2"/>
</dbReference>
<dbReference type="Pfam" id="PF00005">
    <property type="entry name" value="ABC_tran"/>
    <property type="match status" value="2"/>
</dbReference>
<keyword evidence="6 9" id="KW-0067">ATP-binding</keyword>
<comment type="caution">
    <text evidence="9">The sequence shown here is derived from an EMBL/GenBank/DDBJ whole genome shotgun (WGS) entry which is preliminary data.</text>
</comment>
<evidence type="ECO:0000256" key="6">
    <source>
        <dbReference type="ARBA" id="ARBA00022840"/>
    </source>
</evidence>
<keyword evidence="7" id="KW-0472">Membrane</keyword>
<accession>A0A235F153</accession>
<dbReference type="AlphaFoldDB" id="A0A235F153"/>
<dbReference type="OrthoDB" id="9802772at2"/>
<dbReference type="PROSITE" id="PS00211">
    <property type="entry name" value="ABC_TRANSPORTER_1"/>
    <property type="match status" value="2"/>
</dbReference>
<dbReference type="Proteomes" id="UP000215181">
    <property type="component" value="Unassembled WGS sequence"/>
</dbReference>
<feature type="domain" description="ABC transporter" evidence="8">
    <location>
        <begin position="364"/>
        <end position="613"/>
    </location>
</feature>
<keyword evidence="4" id="KW-1003">Cell membrane</keyword>
<proteinExistence type="inferred from homology"/>
<evidence type="ECO:0000313" key="9">
    <source>
        <dbReference type="EMBL" id="OYD54753.1"/>
    </source>
</evidence>
<dbReference type="Pfam" id="PF08352">
    <property type="entry name" value="oligo_HPY"/>
    <property type="match status" value="2"/>
</dbReference>
<evidence type="ECO:0000256" key="1">
    <source>
        <dbReference type="ARBA" id="ARBA00004417"/>
    </source>
</evidence>
<evidence type="ECO:0000313" key="10">
    <source>
        <dbReference type="Proteomes" id="UP000215181"/>
    </source>
</evidence>
<dbReference type="InterPro" id="IPR027417">
    <property type="entry name" value="P-loop_NTPase"/>
</dbReference>
<keyword evidence="5" id="KW-0547">Nucleotide-binding</keyword>
<dbReference type="EMBL" id="NOIH01000007">
    <property type="protein sequence ID" value="OYD54753.1"/>
    <property type="molecule type" value="Genomic_DNA"/>
</dbReference>
<evidence type="ECO:0000259" key="8">
    <source>
        <dbReference type="PROSITE" id="PS50893"/>
    </source>
</evidence>
<dbReference type="SUPFAM" id="SSF52540">
    <property type="entry name" value="P-loop containing nucleoside triphosphate hydrolases"/>
    <property type="match status" value="2"/>
</dbReference>
<dbReference type="SMART" id="SM00382">
    <property type="entry name" value="AAA"/>
    <property type="match status" value="2"/>
</dbReference>
<reference evidence="9 10" key="1">
    <citation type="submission" date="2017-07" db="EMBL/GenBank/DDBJ databases">
        <title>Thauera sp. KNDSS-Mac4 genome sequence and assembly.</title>
        <authorList>
            <person name="Mayilraj S."/>
        </authorList>
    </citation>
    <scope>NUCLEOTIDE SEQUENCE [LARGE SCALE GENOMIC DNA]</scope>
    <source>
        <strain evidence="9 10">KNDSS-Mac4</strain>
    </source>
</reference>
<sequence>MLSTRSIPPSPSSLPSSSPLLSVSGLGVVIERGNTELRPVDGVDLTIAAGETFALLGESGCGKSMTALALTRLLPDSGRIERGEVRLNGEDLLRLPEAAMRSVRGGRIGMIFQEPSTSLNPVMTVGAQIAEALAQRGMRGAQADAEACGLLEAVGIPDPARRLRDYPFQFSGGMKQRVMIAMALAGRPQLLIADEPTTALDVTIQAQVLDLLADIQAERGMGMLLITHDLGVVARMAHRVGVMYAGEVVETGPREAFFRAPLHPYARKLFAALPGSDRRGAPLDAPSGSVPALDRDFVGCRFAERCPLSFDRCDDEAPGWHRIGEQAVRCHLYEGVSVLHSQPQPVSLAAALHRSRSAAPVLEVRDLSVHFPVRKGLLKRPVGEVRAVDGVSLRLAPGRTLALVGESGCGKTTVGKAILKLIAPTAGELFLDGENITTHEGDALHDMRCAVQMVFQDPFASLNPRMRVGDIIEEGMVSLGVEADPRVRRARIDELLERVGLSPDMRWRYPHEFSGGQRQRIAMARALAVSPRVIVCDEPTSALDVSVQAQLLNLMHELQTERGLAYLFITHNLAVVEYLADEVAVMYLGRIVEEGPVDKVLRAPLHPYTRALLAAVPRIAAAGSADDAAASGAPRLPNADLPSPLDPPAGCHFHPRCPHATDVCRASYPPITEFGQGHRFRCHWPRLEA</sequence>
<dbReference type="InterPro" id="IPR017871">
    <property type="entry name" value="ABC_transporter-like_CS"/>
</dbReference>
<dbReference type="InterPro" id="IPR050388">
    <property type="entry name" value="ABC_Ni/Peptide_Import"/>
</dbReference>
<gene>
    <name evidence="9" type="ORF">CGK74_07810</name>
</gene>
<comment type="subcellular location">
    <subcellularLocation>
        <location evidence="1">Cell inner membrane</location>
        <topology evidence="1">Peripheral membrane protein</topology>
    </subcellularLocation>
</comment>
<evidence type="ECO:0000256" key="3">
    <source>
        <dbReference type="ARBA" id="ARBA00022448"/>
    </source>
</evidence>
<dbReference type="GO" id="GO:0005524">
    <property type="term" value="F:ATP binding"/>
    <property type="evidence" value="ECO:0007669"/>
    <property type="project" value="UniProtKB-KW"/>
</dbReference>
<dbReference type="GO" id="GO:0055085">
    <property type="term" value="P:transmembrane transport"/>
    <property type="evidence" value="ECO:0007669"/>
    <property type="project" value="UniProtKB-ARBA"/>
</dbReference>
<feature type="domain" description="ABC transporter" evidence="8">
    <location>
        <begin position="21"/>
        <end position="270"/>
    </location>
</feature>
<dbReference type="PANTHER" id="PTHR43297">
    <property type="entry name" value="OLIGOPEPTIDE TRANSPORT ATP-BINDING PROTEIN APPD"/>
    <property type="match status" value="1"/>
</dbReference>
<dbReference type="GO" id="GO:0015833">
    <property type="term" value="P:peptide transport"/>
    <property type="evidence" value="ECO:0007669"/>
    <property type="project" value="InterPro"/>
</dbReference>
<evidence type="ECO:0000256" key="2">
    <source>
        <dbReference type="ARBA" id="ARBA00005417"/>
    </source>
</evidence>
<dbReference type="InterPro" id="IPR003439">
    <property type="entry name" value="ABC_transporter-like_ATP-bd"/>
</dbReference>
<dbReference type="PANTHER" id="PTHR43297:SF2">
    <property type="entry name" value="DIPEPTIDE TRANSPORT ATP-BINDING PROTEIN DPPD"/>
    <property type="match status" value="1"/>
</dbReference>
<comment type="similarity">
    <text evidence="2">Belongs to the ABC transporter superfamily.</text>
</comment>
<dbReference type="FunFam" id="3.40.50.300:FF:000016">
    <property type="entry name" value="Oligopeptide ABC transporter ATP-binding component"/>
    <property type="match status" value="2"/>
</dbReference>
<evidence type="ECO:0000256" key="5">
    <source>
        <dbReference type="ARBA" id="ARBA00022741"/>
    </source>
</evidence>
<name>A0A235F153_9RHOO</name>
<evidence type="ECO:0000256" key="7">
    <source>
        <dbReference type="ARBA" id="ARBA00023136"/>
    </source>
</evidence>
<dbReference type="NCBIfam" id="NF008453">
    <property type="entry name" value="PRK11308.1"/>
    <property type="match status" value="2"/>
</dbReference>
<dbReference type="InterPro" id="IPR003593">
    <property type="entry name" value="AAA+_ATPase"/>
</dbReference>
<dbReference type="GO" id="GO:0016887">
    <property type="term" value="F:ATP hydrolysis activity"/>
    <property type="evidence" value="ECO:0007669"/>
    <property type="project" value="InterPro"/>
</dbReference>
<evidence type="ECO:0000256" key="4">
    <source>
        <dbReference type="ARBA" id="ARBA00022475"/>
    </source>
</evidence>
<protein>
    <submittedName>
        <fullName evidence="9">ABC transporter ATP-binding protein</fullName>
    </submittedName>
</protein>
<keyword evidence="10" id="KW-1185">Reference proteome</keyword>
<dbReference type="InterPro" id="IPR013563">
    <property type="entry name" value="Oligopep_ABC_C"/>
</dbReference>
<keyword evidence="3" id="KW-0813">Transport</keyword>
<dbReference type="NCBIfam" id="NF007739">
    <property type="entry name" value="PRK10419.1"/>
    <property type="match status" value="2"/>
</dbReference>